<keyword evidence="1" id="KW-0560">Oxidoreductase</keyword>
<dbReference type="Proteomes" id="UP000636709">
    <property type="component" value="Unassembled WGS sequence"/>
</dbReference>
<dbReference type="AlphaFoldDB" id="A0A835E9Q4"/>
<evidence type="ECO:0000313" key="4">
    <source>
        <dbReference type="EMBL" id="KAF8668661.1"/>
    </source>
</evidence>
<evidence type="ECO:0000313" key="5">
    <source>
        <dbReference type="Proteomes" id="UP000636709"/>
    </source>
</evidence>
<protein>
    <recommendedName>
        <fullName evidence="3">NAD-dependent epimerase/dehydratase domain-containing protein</fullName>
    </recommendedName>
</protein>
<dbReference type="Gene3D" id="3.40.50.720">
    <property type="entry name" value="NAD(P)-binding Rossmann-like Domain"/>
    <property type="match status" value="2"/>
</dbReference>
<dbReference type="InterPro" id="IPR050425">
    <property type="entry name" value="NAD(P)_dehydrat-like"/>
</dbReference>
<gene>
    <name evidence="4" type="ORF">HU200_051840</name>
</gene>
<evidence type="ECO:0000256" key="1">
    <source>
        <dbReference type="ARBA" id="ARBA00023002"/>
    </source>
</evidence>
<reference evidence="4" key="1">
    <citation type="submission" date="2020-07" db="EMBL/GenBank/DDBJ databases">
        <title>Genome sequence and genetic diversity analysis of an under-domesticated orphan crop, white fonio (Digitaria exilis).</title>
        <authorList>
            <person name="Bennetzen J.L."/>
            <person name="Chen S."/>
            <person name="Ma X."/>
            <person name="Wang X."/>
            <person name="Yssel A.E.J."/>
            <person name="Chaluvadi S.R."/>
            <person name="Johnson M."/>
            <person name="Gangashetty P."/>
            <person name="Hamidou F."/>
            <person name="Sanogo M.D."/>
            <person name="Zwaenepoel A."/>
            <person name="Wallace J."/>
            <person name="Van De Peer Y."/>
            <person name="Van Deynze A."/>
        </authorList>
    </citation>
    <scope>NUCLEOTIDE SEQUENCE</scope>
    <source>
        <tissue evidence="4">Leaves</tissue>
    </source>
</reference>
<name>A0A835E9Q4_9POAL</name>
<dbReference type="SUPFAM" id="SSF51735">
    <property type="entry name" value="NAD(P)-binding Rossmann-fold domains"/>
    <property type="match status" value="1"/>
</dbReference>
<dbReference type="PANTHER" id="PTHR10366">
    <property type="entry name" value="NAD DEPENDENT EPIMERASE/DEHYDRATASE"/>
    <property type="match status" value="1"/>
</dbReference>
<dbReference type="InterPro" id="IPR036291">
    <property type="entry name" value="NAD(P)-bd_dom_sf"/>
</dbReference>
<organism evidence="4 5">
    <name type="scientific">Digitaria exilis</name>
    <dbReference type="NCBI Taxonomy" id="1010633"/>
    <lineage>
        <taxon>Eukaryota</taxon>
        <taxon>Viridiplantae</taxon>
        <taxon>Streptophyta</taxon>
        <taxon>Embryophyta</taxon>
        <taxon>Tracheophyta</taxon>
        <taxon>Spermatophyta</taxon>
        <taxon>Magnoliopsida</taxon>
        <taxon>Liliopsida</taxon>
        <taxon>Poales</taxon>
        <taxon>Poaceae</taxon>
        <taxon>PACMAD clade</taxon>
        <taxon>Panicoideae</taxon>
        <taxon>Panicodae</taxon>
        <taxon>Paniceae</taxon>
        <taxon>Anthephorinae</taxon>
        <taxon>Digitaria</taxon>
    </lineage>
</organism>
<keyword evidence="5" id="KW-1185">Reference proteome</keyword>
<dbReference type="PANTHER" id="PTHR10366:SF736">
    <property type="entry name" value="NAD-DEPENDENT EPIMERASE_DEHYDRATASE DOMAIN-CONTAINING PROTEIN"/>
    <property type="match status" value="1"/>
</dbReference>
<sequence length="431" mass="46422">MTGIERDNSLLRKRSTEISGGKNGDESKTALLRGLPGAAERLVLFEADIYDAASFQQAIAGCGFVFLVASPTSQDDRCSSKDASEAIVDATRTILQQCELSKTVRRVIHTGSILAAAPLKEDGDGYKDYVDESCWTPLNVSYAYSNEALDAYVSCKILSEKELLKYNDSPSRAFDVVILLLGLVGGDTALPYVPGSMQTMLSPLTGVEAFHNSLKFVQALSGAVPLVHIDDACEAHAFFIDECPAAGAAPVAGRFLCAAGHPNMRDVVDHYARQHPELRLRITGVAGEGVRVQGDTRKLLDLGFRYSTLAPISDSDELALLGTSCSFFFSIVLYSYRLPDVVVSEDEKKTALLRALPGAAERLVLFQADMHDAATFEPAIAGCEFVFLVAAPMMQDISAGRSKVQAPSLFTMHLDCTESFGSANVHMVIST</sequence>
<evidence type="ECO:0000256" key="2">
    <source>
        <dbReference type="SAM" id="MobiDB-lite"/>
    </source>
</evidence>
<dbReference type="Pfam" id="PF01370">
    <property type="entry name" value="Epimerase"/>
    <property type="match status" value="1"/>
</dbReference>
<dbReference type="GO" id="GO:0016616">
    <property type="term" value="F:oxidoreductase activity, acting on the CH-OH group of donors, NAD or NADP as acceptor"/>
    <property type="evidence" value="ECO:0007669"/>
    <property type="project" value="TreeGrafter"/>
</dbReference>
<feature type="compositionally biased region" description="Basic and acidic residues" evidence="2">
    <location>
        <begin position="1"/>
        <end position="16"/>
    </location>
</feature>
<proteinExistence type="predicted"/>
<dbReference type="EMBL" id="JACEFO010002273">
    <property type="protein sequence ID" value="KAF8668661.1"/>
    <property type="molecule type" value="Genomic_DNA"/>
</dbReference>
<comment type="caution">
    <text evidence="4">The sequence shown here is derived from an EMBL/GenBank/DDBJ whole genome shotgun (WGS) entry which is preliminary data.</text>
</comment>
<feature type="region of interest" description="Disordered" evidence="2">
    <location>
        <begin position="1"/>
        <end position="26"/>
    </location>
</feature>
<evidence type="ECO:0000259" key="3">
    <source>
        <dbReference type="Pfam" id="PF01370"/>
    </source>
</evidence>
<dbReference type="OrthoDB" id="2735536at2759"/>
<feature type="domain" description="NAD-dependent epimerase/dehydratase" evidence="3">
    <location>
        <begin position="35"/>
        <end position="242"/>
    </location>
</feature>
<dbReference type="InterPro" id="IPR001509">
    <property type="entry name" value="Epimerase_deHydtase"/>
</dbReference>
<accession>A0A835E9Q4</accession>